<organism evidence="9 10">
    <name type="scientific">Phytopseudomonas flavescens</name>
    <dbReference type="NCBI Taxonomy" id="29435"/>
    <lineage>
        <taxon>Bacteria</taxon>
        <taxon>Pseudomonadati</taxon>
        <taxon>Pseudomonadota</taxon>
        <taxon>Gammaproteobacteria</taxon>
        <taxon>Pseudomonadales</taxon>
        <taxon>Pseudomonadaceae</taxon>
        <taxon>Phytopseudomonas</taxon>
    </lineage>
</organism>
<evidence type="ECO:0000256" key="4">
    <source>
        <dbReference type="ARBA" id="ARBA00022692"/>
    </source>
</evidence>
<evidence type="ECO:0000256" key="1">
    <source>
        <dbReference type="ARBA" id="ARBA00004651"/>
    </source>
</evidence>
<name>A0A1G8DL02_9GAMM</name>
<keyword evidence="3" id="KW-1003">Cell membrane</keyword>
<proteinExistence type="inferred from homology"/>
<dbReference type="Proteomes" id="UP000198606">
    <property type="component" value="Unassembled WGS sequence"/>
</dbReference>
<dbReference type="Gene3D" id="3.40.1690.10">
    <property type="entry name" value="secretion proteins EscU"/>
    <property type="match status" value="1"/>
</dbReference>
<dbReference type="Gene3D" id="6.10.250.2080">
    <property type="match status" value="1"/>
</dbReference>
<accession>A0A1G8DL02</accession>
<evidence type="ECO:0000256" key="5">
    <source>
        <dbReference type="ARBA" id="ARBA00022989"/>
    </source>
</evidence>
<evidence type="ECO:0000256" key="8">
    <source>
        <dbReference type="SAM" id="Phobius"/>
    </source>
</evidence>
<dbReference type="AlphaFoldDB" id="A0A1G8DL02"/>
<evidence type="ECO:0000256" key="2">
    <source>
        <dbReference type="ARBA" id="ARBA00010690"/>
    </source>
</evidence>
<evidence type="ECO:0000256" key="7">
    <source>
        <dbReference type="ARBA" id="ARBA00023136"/>
    </source>
</evidence>
<keyword evidence="7 8" id="KW-0472">Membrane</keyword>
<evidence type="ECO:0000256" key="6">
    <source>
        <dbReference type="ARBA" id="ARBA00023026"/>
    </source>
</evidence>
<comment type="similarity">
    <text evidence="2">Belongs to the type III secretion exporter family.</text>
</comment>
<feature type="transmembrane region" description="Helical" evidence="8">
    <location>
        <begin position="136"/>
        <end position="157"/>
    </location>
</feature>
<keyword evidence="5 8" id="KW-1133">Transmembrane helix</keyword>
<keyword evidence="6" id="KW-0843">Virulence</keyword>
<evidence type="ECO:0000256" key="3">
    <source>
        <dbReference type="ARBA" id="ARBA00022475"/>
    </source>
</evidence>
<feature type="transmembrane region" description="Helical" evidence="8">
    <location>
        <begin position="185"/>
        <end position="204"/>
    </location>
</feature>
<comment type="subcellular location">
    <subcellularLocation>
        <location evidence="1">Cell membrane</location>
        <topology evidence="1">Multi-pass membrane protein</topology>
    </subcellularLocation>
</comment>
<dbReference type="Pfam" id="PF01312">
    <property type="entry name" value="Bac_export_2"/>
    <property type="match status" value="1"/>
</dbReference>
<dbReference type="PANTHER" id="PTHR30531:SF14">
    <property type="entry name" value="SURFACE PRESENTATION OF ANTIGENS PROTEIN SPAS"/>
    <property type="match status" value="1"/>
</dbReference>
<reference evidence="9 10" key="1">
    <citation type="submission" date="2016-10" db="EMBL/GenBank/DDBJ databases">
        <authorList>
            <person name="de Groot N.N."/>
        </authorList>
    </citation>
    <scope>NUCLEOTIDE SEQUENCE [LARGE SCALE GENOMIC DNA]</scope>
    <source>
        <strain evidence="9 10">LMG 18387</strain>
    </source>
</reference>
<evidence type="ECO:0000313" key="9">
    <source>
        <dbReference type="EMBL" id="SDH58271.1"/>
    </source>
</evidence>
<protein>
    <submittedName>
        <fullName evidence="9">Type III secretion protein U</fullName>
    </submittedName>
</protein>
<dbReference type="InterPro" id="IPR006307">
    <property type="entry name" value="BsaZ-like"/>
</dbReference>
<sequence>MSEKTEKATPKQLRDAREKGQIAQSQDISKLLILLLVSEVTLGLANESVERLKQLIELSVNATQQPFERIVEQLLSEAIAVMLPFLALSVGLAMLMRLAAGWGQFGFLFAPKALQVDFNKLNPFAQLKQMFSGQNLSNLLMSVLKALAIGYTLYLLLEPELRTLILLANSDLDTYWQSLLQVFQHILRITLGLLLVMAAIDFGLQKFFHARQLRMSHDDIKKEYKQSEGDPHVKGQRRQFAFEILNQEPEAAPRSVQDADMLVVNPTHYAVALFYRPGQTPLPLIHCKGEDDHALALIAEARRARVPVVQSVWLARTLYKVRTGHHIPRPTLEMVAQIYQLVKQLDEVDDQIIRTDHL</sequence>
<gene>
    <name evidence="9" type="ORF">SAMN05216588_105298</name>
</gene>
<dbReference type="PANTHER" id="PTHR30531">
    <property type="entry name" value="FLAGELLAR BIOSYNTHETIC PROTEIN FLHB"/>
    <property type="match status" value="1"/>
</dbReference>
<dbReference type="InterPro" id="IPR006135">
    <property type="entry name" value="T3SS_substrate_exporter"/>
</dbReference>
<dbReference type="GO" id="GO:0005886">
    <property type="term" value="C:plasma membrane"/>
    <property type="evidence" value="ECO:0007669"/>
    <property type="project" value="UniProtKB-SubCell"/>
</dbReference>
<dbReference type="PRINTS" id="PR00950">
    <property type="entry name" value="TYPE3IMSPROT"/>
</dbReference>
<dbReference type="RefSeq" id="WP_084304455.1">
    <property type="nucleotide sequence ID" value="NZ_FNDG01000005.1"/>
</dbReference>
<evidence type="ECO:0000313" key="10">
    <source>
        <dbReference type="Proteomes" id="UP000198606"/>
    </source>
</evidence>
<dbReference type="GO" id="GO:0009306">
    <property type="term" value="P:protein secretion"/>
    <property type="evidence" value="ECO:0007669"/>
    <property type="project" value="InterPro"/>
</dbReference>
<dbReference type="SUPFAM" id="SSF160544">
    <property type="entry name" value="EscU C-terminal domain-like"/>
    <property type="match status" value="1"/>
</dbReference>
<feature type="transmembrane region" description="Helical" evidence="8">
    <location>
        <begin position="78"/>
        <end position="100"/>
    </location>
</feature>
<dbReference type="STRING" id="29435.SAMN05216588_105298"/>
<keyword evidence="4 8" id="KW-0812">Transmembrane</keyword>
<dbReference type="NCBIfam" id="TIGR01404">
    <property type="entry name" value="FlhB_rel_III"/>
    <property type="match status" value="1"/>
</dbReference>
<dbReference type="InterPro" id="IPR029025">
    <property type="entry name" value="T3SS_substrate_exporter_C"/>
</dbReference>
<dbReference type="EMBL" id="FNDG01000005">
    <property type="protein sequence ID" value="SDH58271.1"/>
    <property type="molecule type" value="Genomic_DNA"/>
</dbReference>